<feature type="repeat" description="ANK" evidence="1">
    <location>
        <begin position="190"/>
        <end position="222"/>
    </location>
</feature>
<evidence type="ECO:0000313" key="5">
    <source>
        <dbReference type="EnsemblPlants" id="Zm00001eb420770_P001"/>
    </source>
</evidence>
<keyword evidence="6" id="KW-1185">Reference proteome</keyword>
<reference evidence="5" key="3">
    <citation type="submission" date="2021-05" db="UniProtKB">
        <authorList>
            <consortium name="EnsemblPlants"/>
        </authorList>
    </citation>
    <scope>IDENTIFICATION</scope>
    <source>
        <strain evidence="5">cv. B73</strain>
    </source>
</reference>
<evidence type="ECO:0000259" key="4">
    <source>
        <dbReference type="Pfam" id="PF04871"/>
    </source>
</evidence>
<dbReference type="PANTHER" id="PTHR10013:SF0">
    <property type="entry name" value="GENERAL VESICULAR TRANSPORT FACTOR P115"/>
    <property type="match status" value="1"/>
</dbReference>
<dbReference type="SUPFAM" id="SSF52096">
    <property type="entry name" value="ClpP/crotonase"/>
    <property type="match status" value="1"/>
</dbReference>
<keyword evidence="1" id="KW-0040">ANK repeat</keyword>
<dbReference type="PROSITE" id="PS50088">
    <property type="entry name" value="ANK_REPEAT"/>
    <property type="match status" value="1"/>
</dbReference>
<dbReference type="Pfam" id="PF04871">
    <property type="entry name" value="Uso1_p115_C"/>
    <property type="match status" value="1"/>
</dbReference>
<dbReference type="GO" id="GO:0006886">
    <property type="term" value="P:intracellular protein transport"/>
    <property type="evidence" value="ECO:0007669"/>
    <property type="project" value="InterPro"/>
</dbReference>
<organism evidence="5 6">
    <name type="scientific">Zea mays</name>
    <name type="common">Maize</name>
    <dbReference type="NCBI Taxonomy" id="4577"/>
    <lineage>
        <taxon>Eukaryota</taxon>
        <taxon>Viridiplantae</taxon>
        <taxon>Streptophyta</taxon>
        <taxon>Embryophyta</taxon>
        <taxon>Tracheophyta</taxon>
        <taxon>Spermatophyta</taxon>
        <taxon>Magnoliopsida</taxon>
        <taxon>Liliopsida</taxon>
        <taxon>Poales</taxon>
        <taxon>Poaceae</taxon>
        <taxon>PACMAD clade</taxon>
        <taxon>Panicoideae</taxon>
        <taxon>Andropogonodae</taxon>
        <taxon>Andropogoneae</taxon>
        <taxon>Tripsacinae</taxon>
        <taxon>Zea</taxon>
    </lineage>
</organism>
<dbReference type="GO" id="GO:0048193">
    <property type="term" value="P:Golgi vesicle transport"/>
    <property type="evidence" value="ECO:0007669"/>
    <property type="project" value="InterPro"/>
</dbReference>
<accession>A0A804UMC2</accession>
<evidence type="ECO:0000256" key="1">
    <source>
        <dbReference type="PROSITE-ProRule" id="PRU00023"/>
    </source>
</evidence>
<feature type="coiled-coil region" evidence="2">
    <location>
        <begin position="252"/>
        <end position="321"/>
    </location>
</feature>
<proteinExistence type="predicted"/>
<reference evidence="6" key="1">
    <citation type="journal article" date="2009" name="Science">
        <title>The B73 maize genome: complexity, diversity, and dynamics.</title>
        <authorList>
            <person name="Schnable P.S."/>
            <person name="Ware D."/>
            <person name="Fulton R.S."/>
            <person name="Stein J.C."/>
            <person name="Wei F."/>
            <person name="Pasternak S."/>
            <person name="Liang C."/>
            <person name="Zhang J."/>
            <person name="Fulton L."/>
            <person name="Graves T.A."/>
            <person name="Minx P."/>
            <person name="Reily A.D."/>
            <person name="Courtney L."/>
            <person name="Kruchowski S.S."/>
            <person name="Tomlinson C."/>
            <person name="Strong C."/>
            <person name="Delehaunty K."/>
            <person name="Fronick C."/>
            <person name="Courtney B."/>
            <person name="Rock S.M."/>
            <person name="Belter E."/>
            <person name="Du F."/>
            <person name="Kim K."/>
            <person name="Abbott R.M."/>
            <person name="Cotton M."/>
            <person name="Levy A."/>
            <person name="Marchetto P."/>
            <person name="Ochoa K."/>
            <person name="Jackson S.M."/>
            <person name="Gillam B."/>
            <person name="Chen W."/>
            <person name="Yan L."/>
            <person name="Higginbotham J."/>
            <person name="Cardenas M."/>
            <person name="Waligorski J."/>
            <person name="Applebaum E."/>
            <person name="Phelps L."/>
            <person name="Falcone J."/>
            <person name="Kanchi K."/>
            <person name="Thane T."/>
            <person name="Scimone A."/>
            <person name="Thane N."/>
            <person name="Henke J."/>
            <person name="Wang T."/>
            <person name="Ruppert J."/>
            <person name="Shah N."/>
            <person name="Rotter K."/>
            <person name="Hodges J."/>
            <person name="Ingenthron E."/>
            <person name="Cordes M."/>
            <person name="Kohlberg S."/>
            <person name="Sgro J."/>
            <person name="Delgado B."/>
            <person name="Mead K."/>
            <person name="Chinwalla A."/>
            <person name="Leonard S."/>
            <person name="Crouse K."/>
            <person name="Collura K."/>
            <person name="Kudrna D."/>
            <person name="Currie J."/>
            <person name="He R."/>
            <person name="Angelova A."/>
            <person name="Rajasekar S."/>
            <person name="Mueller T."/>
            <person name="Lomeli R."/>
            <person name="Scara G."/>
            <person name="Ko A."/>
            <person name="Delaney K."/>
            <person name="Wissotski M."/>
            <person name="Lopez G."/>
            <person name="Campos D."/>
            <person name="Braidotti M."/>
            <person name="Ashley E."/>
            <person name="Golser W."/>
            <person name="Kim H."/>
            <person name="Lee S."/>
            <person name="Lin J."/>
            <person name="Dujmic Z."/>
            <person name="Kim W."/>
            <person name="Talag J."/>
            <person name="Zuccolo A."/>
            <person name="Fan C."/>
            <person name="Sebastian A."/>
            <person name="Kramer M."/>
            <person name="Spiegel L."/>
            <person name="Nascimento L."/>
            <person name="Zutavern T."/>
            <person name="Miller B."/>
            <person name="Ambroise C."/>
            <person name="Muller S."/>
            <person name="Spooner W."/>
            <person name="Narechania A."/>
            <person name="Ren L."/>
            <person name="Wei S."/>
            <person name="Kumari S."/>
            <person name="Faga B."/>
            <person name="Levy M.J."/>
            <person name="McMahan L."/>
            <person name="Van Buren P."/>
            <person name="Vaughn M.W."/>
            <person name="Ying K."/>
            <person name="Yeh C.-T."/>
            <person name="Emrich S.J."/>
            <person name="Jia Y."/>
            <person name="Kalyanaraman A."/>
            <person name="Hsia A.-P."/>
            <person name="Barbazuk W.B."/>
            <person name="Baucom R.S."/>
            <person name="Brutnell T.P."/>
            <person name="Carpita N.C."/>
            <person name="Chaparro C."/>
            <person name="Chia J.-M."/>
            <person name="Deragon J.-M."/>
            <person name="Estill J.C."/>
            <person name="Fu Y."/>
            <person name="Jeddeloh J.A."/>
            <person name="Han Y."/>
            <person name="Lee H."/>
            <person name="Li P."/>
            <person name="Lisch D.R."/>
            <person name="Liu S."/>
            <person name="Liu Z."/>
            <person name="Nagel D.H."/>
            <person name="McCann M.C."/>
            <person name="SanMiguel P."/>
            <person name="Myers A.M."/>
            <person name="Nettleton D."/>
            <person name="Nguyen J."/>
            <person name="Penning B.W."/>
            <person name="Ponnala L."/>
            <person name="Schneider K.L."/>
            <person name="Schwartz D.C."/>
            <person name="Sharma A."/>
            <person name="Soderlund C."/>
            <person name="Springer N.M."/>
            <person name="Sun Q."/>
            <person name="Wang H."/>
            <person name="Waterman M."/>
            <person name="Westerman R."/>
            <person name="Wolfgruber T.K."/>
            <person name="Yang L."/>
            <person name="Yu Y."/>
            <person name="Zhang L."/>
            <person name="Zhou S."/>
            <person name="Zhu Q."/>
            <person name="Bennetzen J.L."/>
            <person name="Dawe R.K."/>
            <person name="Jiang J."/>
            <person name="Jiang N."/>
            <person name="Presting G.G."/>
            <person name="Wessler S.R."/>
            <person name="Aluru S."/>
            <person name="Martienssen R.A."/>
            <person name="Clifton S.W."/>
            <person name="McCombie W.R."/>
            <person name="Wing R.A."/>
            <person name="Wilson R.K."/>
        </authorList>
    </citation>
    <scope>NUCLEOTIDE SEQUENCE [LARGE SCALE GENOMIC DNA]</scope>
    <source>
        <strain evidence="6">cv. B73</strain>
    </source>
</reference>
<sequence>MRRLRIRWTPLKLRGENAELGLPETSLAIILGAGGTQRLPRIIGRSRAKELIFNGHRCGAAEAVTMGLANYCVPAGEAYQKALDIAFEITQKEAYSHLPKISSKETHPKIAQVLLERQKYDMTLLVLKNLVDKMMDLPWDSEEEKHLHKSLFDSAQEMPMKPNGRQKLFSNEEKILLNKRVPDLETATSDGLPAIHKAILSKKAAIINYLLRNSANPFIQDKDLLARNAMLAEELLRTGGGMTTDTSQKPSSGRERVQIEALRQELEGAKRQIGALKSEKSQIEAKANNQRNLSVKLESDLKSLSEAYNNIEQANYRLDAEVKALRQGGSVPYPDVEAIKAQAKEEAEKDSEAELNDLLVCLGQEQTKVEKLSTRLTELGEDVDTLLQGIGDDTAIPDDDDEDEDDEEFISTLYNLLDGSSEEKPAAEKTTAGKKPKAEKRVPAGKSAGKEDGESKRGRKKGKKSVETSRPHLSSSKWREWSSSERDRGGIAAGSCNEDRGARGWGALAMTARGDGPRGARGWGALATTARQGGAEVVGGGGRRAGWAVEEDGALGWAALGHKQMGLLRKASVRLTTLSKSEREGEVGALEYVQEEQGNMRNGLAADGPNGGEGDMGWYKELGAQIADVCGGRSGAWWRAVRRRRGVHVETN</sequence>
<dbReference type="EnsemblPlants" id="Zm00001eb420770_T001">
    <property type="protein sequence ID" value="Zm00001eb420770_P001"/>
    <property type="gene ID" value="Zm00001eb420770"/>
</dbReference>
<evidence type="ECO:0000313" key="6">
    <source>
        <dbReference type="Proteomes" id="UP000007305"/>
    </source>
</evidence>
<feature type="compositionally biased region" description="Basic and acidic residues" evidence="3">
    <location>
        <begin position="477"/>
        <end position="489"/>
    </location>
</feature>
<dbReference type="InterPro" id="IPR001753">
    <property type="entry name" value="Enoyl-CoA_hydra/iso"/>
</dbReference>
<dbReference type="AlphaFoldDB" id="A0A804UMC2"/>
<feature type="domain" description="Uso1/p115-like vesicle tethering protein C-terminal" evidence="4">
    <location>
        <begin position="279"/>
        <end position="403"/>
    </location>
</feature>
<dbReference type="Pfam" id="PF00378">
    <property type="entry name" value="ECH_1"/>
    <property type="match status" value="1"/>
</dbReference>
<reference evidence="5" key="2">
    <citation type="submission" date="2019-07" db="EMBL/GenBank/DDBJ databases">
        <authorList>
            <person name="Seetharam A."/>
            <person name="Woodhouse M."/>
            <person name="Cannon E."/>
        </authorList>
    </citation>
    <scope>NUCLEOTIDE SEQUENCE [LARGE SCALE GENOMIC DNA]</scope>
    <source>
        <strain evidence="5">cv. B73</strain>
    </source>
</reference>
<feature type="region of interest" description="Disordered" evidence="3">
    <location>
        <begin position="414"/>
        <end position="500"/>
    </location>
</feature>
<dbReference type="Proteomes" id="UP000007305">
    <property type="component" value="Chromosome 10"/>
</dbReference>
<dbReference type="PANTHER" id="PTHR10013">
    <property type="entry name" value="GENERAL VESICULAR TRANSPORT FACTOR P115"/>
    <property type="match status" value="1"/>
</dbReference>
<dbReference type="InterPro" id="IPR006955">
    <property type="entry name" value="Uso1_p115_C"/>
</dbReference>
<evidence type="ECO:0000256" key="3">
    <source>
        <dbReference type="SAM" id="MobiDB-lite"/>
    </source>
</evidence>
<name>A0A804UMC2_MAIZE</name>
<dbReference type="InterPro" id="IPR024095">
    <property type="entry name" value="Vesicle_P115"/>
</dbReference>
<protein>
    <recommendedName>
        <fullName evidence="4">Uso1/p115-like vesicle tethering protein C-terminal domain-containing protein</fullName>
    </recommendedName>
</protein>
<dbReference type="InterPro" id="IPR002110">
    <property type="entry name" value="Ankyrin_rpt"/>
</dbReference>
<dbReference type="CDD" id="cd06558">
    <property type="entry name" value="crotonase-like"/>
    <property type="match status" value="1"/>
</dbReference>
<keyword evidence="2" id="KW-0175">Coiled coil</keyword>
<evidence type="ECO:0000256" key="2">
    <source>
        <dbReference type="SAM" id="Coils"/>
    </source>
</evidence>
<dbReference type="InterPro" id="IPR029045">
    <property type="entry name" value="ClpP/crotonase-like_dom_sf"/>
</dbReference>
<dbReference type="InParanoid" id="A0A804UMC2"/>
<dbReference type="Gramene" id="Zm00001eb420770_T001">
    <property type="protein sequence ID" value="Zm00001eb420770_P001"/>
    <property type="gene ID" value="Zm00001eb420770"/>
</dbReference>
<dbReference type="Gene3D" id="3.90.226.10">
    <property type="entry name" value="2-enoyl-CoA Hydratase, Chain A, domain 1"/>
    <property type="match status" value="1"/>
</dbReference>